<evidence type="ECO:0000256" key="8">
    <source>
        <dbReference type="ARBA" id="ARBA00022982"/>
    </source>
</evidence>
<feature type="transmembrane region" description="Helical" evidence="12">
    <location>
        <begin position="406"/>
        <end position="428"/>
    </location>
</feature>
<keyword evidence="7 12" id="KW-0479">Metal-binding</keyword>
<dbReference type="GO" id="GO:0005886">
    <property type="term" value="C:plasma membrane"/>
    <property type="evidence" value="ECO:0007669"/>
    <property type="project" value="UniProtKB-SubCell"/>
</dbReference>
<comment type="caution">
    <text evidence="13">The sequence shown here is derived from an EMBL/GenBank/DDBJ whole genome shotgun (WGS) entry which is preliminary data.</text>
</comment>
<proteinExistence type="inferred from homology"/>
<reference evidence="13" key="1">
    <citation type="submission" date="2023-03" db="EMBL/GenBank/DDBJ databases">
        <title>Actinoallomurus iriomotensis NBRC 103684.</title>
        <authorList>
            <person name="Ichikawa N."/>
            <person name="Sato H."/>
            <person name="Tonouchi N."/>
        </authorList>
    </citation>
    <scope>NUCLEOTIDE SEQUENCE</scope>
    <source>
        <strain evidence="13">NBRC 103684</strain>
    </source>
</reference>
<dbReference type="GO" id="GO:0046872">
    <property type="term" value="F:metal ion binding"/>
    <property type="evidence" value="ECO:0007669"/>
    <property type="project" value="UniProtKB-UniRule"/>
</dbReference>
<dbReference type="PANTHER" id="PTHR30365:SF14">
    <property type="entry name" value="CYTOCHROME BD MENAQUINOL OXIDASE SUBUNIT I-RELATED"/>
    <property type="match status" value="1"/>
</dbReference>
<dbReference type="AlphaFoldDB" id="A0A9W6S5Q1"/>
<evidence type="ECO:0000256" key="4">
    <source>
        <dbReference type="ARBA" id="ARBA00022475"/>
    </source>
</evidence>
<keyword evidence="10 12" id="KW-0408">Iron</keyword>
<feature type="transmembrane region" description="Helical" evidence="12">
    <location>
        <begin position="188"/>
        <end position="210"/>
    </location>
</feature>
<evidence type="ECO:0000256" key="3">
    <source>
        <dbReference type="ARBA" id="ARBA00022448"/>
    </source>
</evidence>
<dbReference type="Proteomes" id="UP001165074">
    <property type="component" value="Unassembled WGS sequence"/>
</dbReference>
<dbReference type="PANTHER" id="PTHR30365">
    <property type="entry name" value="CYTOCHROME D UBIQUINOL OXIDASE"/>
    <property type="match status" value="1"/>
</dbReference>
<evidence type="ECO:0000256" key="6">
    <source>
        <dbReference type="ARBA" id="ARBA00022692"/>
    </source>
</evidence>
<evidence type="ECO:0000256" key="2">
    <source>
        <dbReference type="ARBA" id="ARBA00009819"/>
    </source>
</evidence>
<feature type="transmembrane region" description="Helical" evidence="12">
    <location>
        <begin position="134"/>
        <end position="157"/>
    </location>
</feature>
<dbReference type="GO" id="GO:0070069">
    <property type="term" value="C:cytochrome complex"/>
    <property type="evidence" value="ECO:0007669"/>
    <property type="project" value="UniProtKB-UniRule"/>
</dbReference>
<accession>A0A9W6S5Q1</accession>
<organism evidence="13 14">
    <name type="scientific">Actinoallomurus iriomotensis</name>
    <dbReference type="NCBI Taxonomy" id="478107"/>
    <lineage>
        <taxon>Bacteria</taxon>
        <taxon>Bacillati</taxon>
        <taxon>Actinomycetota</taxon>
        <taxon>Actinomycetes</taxon>
        <taxon>Streptosporangiales</taxon>
        <taxon>Thermomonosporaceae</taxon>
        <taxon>Actinoallomurus</taxon>
    </lineage>
</organism>
<name>A0A9W6S5Q1_9ACTN</name>
<keyword evidence="8 12" id="KW-0249">Electron transport</keyword>
<dbReference type="RefSeq" id="WP_285576868.1">
    <property type="nucleotide sequence ID" value="NZ_BSTK01000008.1"/>
</dbReference>
<feature type="transmembrane region" description="Helical" evidence="12">
    <location>
        <begin position="100"/>
        <end position="122"/>
    </location>
</feature>
<feature type="transmembrane region" description="Helical" evidence="12">
    <location>
        <begin position="66"/>
        <end position="88"/>
    </location>
</feature>
<evidence type="ECO:0000313" key="13">
    <source>
        <dbReference type="EMBL" id="GLY87661.1"/>
    </source>
</evidence>
<dbReference type="InterPro" id="IPR002585">
    <property type="entry name" value="Cyt-d_ubiquinol_oxidase_su_1"/>
</dbReference>
<keyword evidence="4 12" id="KW-1003">Cell membrane</keyword>
<evidence type="ECO:0000256" key="11">
    <source>
        <dbReference type="ARBA" id="ARBA00023136"/>
    </source>
</evidence>
<evidence type="ECO:0000256" key="7">
    <source>
        <dbReference type="ARBA" id="ARBA00022723"/>
    </source>
</evidence>
<feature type="transmembrane region" description="Helical" evidence="12">
    <location>
        <begin position="222"/>
        <end position="241"/>
    </location>
</feature>
<feature type="transmembrane region" description="Helical" evidence="12">
    <location>
        <begin position="326"/>
        <end position="346"/>
    </location>
</feature>
<comment type="subcellular location">
    <subcellularLocation>
        <location evidence="1">Cell membrane</location>
        <topology evidence="1">Multi-pass membrane protein</topology>
    </subcellularLocation>
</comment>
<evidence type="ECO:0000313" key="14">
    <source>
        <dbReference type="Proteomes" id="UP001165074"/>
    </source>
</evidence>
<evidence type="ECO:0000256" key="12">
    <source>
        <dbReference type="PIRNR" id="PIRNR006446"/>
    </source>
</evidence>
<evidence type="ECO:0000256" key="9">
    <source>
        <dbReference type="ARBA" id="ARBA00022989"/>
    </source>
</evidence>
<feature type="transmembrane region" description="Helical" evidence="12">
    <location>
        <begin position="358"/>
        <end position="379"/>
    </location>
</feature>
<feature type="transmembrane region" description="Helical" evidence="12">
    <location>
        <begin position="23"/>
        <end position="45"/>
    </location>
</feature>
<keyword evidence="11 12" id="KW-0472">Membrane</keyword>
<comment type="similarity">
    <text evidence="2 12">Belongs to the cytochrome ubiquinol oxidase subunit 1 family.</text>
</comment>
<dbReference type="PIRSF" id="PIRSF006446">
    <property type="entry name" value="Cyt_quinol_oxidase_1"/>
    <property type="match status" value="1"/>
</dbReference>
<evidence type="ECO:0000256" key="10">
    <source>
        <dbReference type="ARBA" id="ARBA00023004"/>
    </source>
</evidence>
<sequence length="449" mass="48980">MHVFAAATPADLMAAREQMALSLGWHIILACFGVGMPALTVFAEWRGLRTGNEDYVRLAHQWARAMGVLFAVGAVSGTILSFEMGLLWPGLMATYGQVIGLPFALEGFAFFIEAIFLGIYLYAWGRLSPRRHVLTGLPVCVAGVASAVFVVAANAWMNQPRGFDLVNGAVTRVRPWRALFNPAMPWQVVHMVLAAFMVTGFGIASVYAAGMLRGRRDRYHRIGLLLPFVVAAVVTPAQIVVGDTLARFLATRQPAKLAAIEGLNHTGSHRPISVGGLYLGGRIRYALRIPDGLSLLVGYRPGAVVQGLDRVPPADRPPINPVHLSFQAMVAIGFGLLALSAWLALSWWRRRDLPRSRWFLWFCAVAGIASVVALEAGWVTTEVGRQPWIVWHHQRTADAVNPAPGLWAGLVAVLVVYTVLTVAIAYVLNRLRSRPVGAPQEGWAEEYQP</sequence>
<evidence type="ECO:0000256" key="5">
    <source>
        <dbReference type="ARBA" id="ARBA00022617"/>
    </source>
</evidence>
<keyword evidence="9 12" id="KW-1133">Transmembrane helix</keyword>
<evidence type="ECO:0000256" key="1">
    <source>
        <dbReference type="ARBA" id="ARBA00004651"/>
    </source>
</evidence>
<gene>
    <name evidence="13" type="ORF">Airi02_055900</name>
</gene>
<dbReference type="GO" id="GO:0020037">
    <property type="term" value="F:heme binding"/>
    <property type="evidence" value="ECO:0007669"/>
    <property type="project" value="TreeGrafter"/>
</dbReference>
<dbReference type="GO" id="GO:0009055">
    <property type="term" value="F:electron transfer activity"/>
    <property type="evidence" value="ECO:0007669"/>
    <property type="project" value="UniProtKB-UniRule"/>
</dbReference>
<keyword evidence="6 12" id="KW-0812">Transmembrane</keyword>
<keyword evidence="5 12" id="KW-0349">Heme</keyword>
<dbReference type="EMBL" id="BSTK01000008">
    <property type="protein sequence ID" value="GLY87661.1"/>
    <property type="molecule type" value="Genomic_DNA"/>
</dbReference>
<protein>
    <submittedName>
        <fullName evidence="13">Cytochrome ubiquinol oxidase subunit I</fullName>
    </submittedName>
</protein>
<dbReference type="GO" id="GO:0019646">
    <property type="term" value="P:aerobic electron transport chain"/>
    <property type="evidence" value="ECO:0007669"/>
    <property type="project" value="InterPro"/>
</dbReference>
<keyword evidence="3 12" id="KW-0813">Transport</keyword>
<dbReference type="Pfam" id="PF01654">
    <property type="entry name" value="Cyt_bd_oxida_I"/>
    <property type="match status" value="1"/>
</dbReference>
<dbReference type="GO" id="GO:0016682">
    <property type="term" value="F:oxidoreductase activity, acting on diphenols and related substances as donors, oxygen as acceptor"/>
    <property type="evidence" value="ECO:0007669"/>
    <property type="project" value="TreeGrafter"/>
</dbReference>
<keyword evidence="14" id="KW-1185">Reference proteome</keyword>